<keyword evidence="2" id="KW-0964">Secreted</keyword>
<proteinExistence type="predicted"/>
<reference evidence="5" key="1">
    <citation type="journal article" date="1997" name="Nucleic Acids Res.">
        <title>tRNAscan-SE: a program for improved detection of transfer RNA genes in genomic sequence.</title>
        <authorList>
            <person name="Lowe T.M."/>
            <person name="Eddy S.R."/>
        </authorList>
    </citation>
    <scope>NUCLEOTIDE SEQUENCE [LARGE SCALE GENOMIC DNA]</scope>
</reference>
<dbReference type="Proteomes" id="UP000694904">
    <property type="component" value="Chromosome X"/>
</dbReference>
<evidence type="ECO:0000256" key="3">
    <source>
        <dbReference type="SAM" id="SignalP"/>
    </source>
</evidence>
<keyword evidence="3" id="KW-0732">Signal</keyword>
<keyword evidence="5" id="KW-1185">Reference proteome</keyword>
<protein>
    <submittedName>
        <fullName evidence="6">Uncharacterized protein LOC108618650</fullName>
    </submittedName>
</protein>
<sequence>MSKFSFVALIACAVVYVLCSRSAAAQVIGRGLLKNPTYPGKCVVNSNLIMSVGQVAKAPNHPCASITCLEGSTVELHTCKAVAMPKGCKLRDFINTNRKFPECCERHYDCNEHI</sequence>
<comment type="subcellular location">
    <subcellularLocation>
        <location evidence="1">Secreted</location>
    </subcellularLocation>
</comment>
<evidence type="ECO:0000313" key="6">
    <source>
        <dbReference type="RefSeq" id="XP_017870229.1"/>
    </source>
</evidence>
<reference evidence="6" key="3">
    <citation type="submission" date="2025-08" db="UniProtKB">
        <authorList>
            <consortium name="RefSeq"/>
        </authorList>
    </citation>
    <scope>IDENTIFICATION</scope>
    <source>
        <tissue evidence="6">Whole organism</tissue>
    </source>
</reference>
<dbReference type="GeneID" id="108618650"/>
<evidence type="ECO:0000259" key="4">
    <source>
        <dbReference type="SMART" id="SM01318"/>
    </source>
</evidence>
<gene>
    <name evidence="6" type="primary">LOC108618650</name>
</gene>
<dbReference type="PANTHER" id="PTHR39957">
    <property type="entry name" value="AT09846P1-RELATED"/>
    <property type="match status" value="1"/>
</dbReference>
<dbReference type="RefSeq" id="XP_017870229.1">
    <property type="nucleotide sequence ID" value="XM_018014740.1"/>
</dbReference>
<dbReference type="SMART" id="SM01318">
    <property type="entry name" value="SVWC"/>
    <property type="match status" value="1"/>
</dbReference>
<evidence type="ECO:0000256" key="2">
    <source>
        <dbReference type="ARBA" id="ARBA00022525"/>
    </source>
</evidence>
<feature type="domain" description="Single" evidence="4">
    <location>
        <begin position="42"/>
        <end position="110"/>
    </location>
</feature>
<evidence type="ECO:0000313" key="5">
    <source>
        <dbReference type="Proteomes" id="UP000694904"/>
    </source>
</evidence>
<accession>A0ABM1PSP3</accession>
<dbReference type="InterPro" id="IPR053308">
    <property type="entry name" value="Vago-like"/>
</dbReference>
<name>A0ABM1PSP3_DROAR</name>
<dbReference type="PANTHER" id="PTHR39957:SF1">
    <property type="entry name" value="AT09846P1-RELATED"/>
    <property type="match status" value="1"/>
</dbReference>
<evidence type="ECO:0000256" key="1">
    <source>
        <dbReference type="ARBA" id="ARBA00004613"/>
    </source>
</evidence>
<feature type="chain" id="PRO_5046097099" evidence="3">
    <location>
        <begin position="26"/>
        <end position="114"/>
    </location>
</feature>
<dbReference type="InterPro" id="IPR029277">
    <property type="entry name" value="SVWC_dom"/>
</dbReference>
<organism evidence="5 6">
    <name type="scientific">Drosophila arizonae</name>
    <name type="common">Fruit fly</name>
    <dbReference type="NCBI Taxonomy" id="7263"/>
    <lineage>
        <taxon>Eukaryota</taxon>
        <taxon>Metazoa</taxon>
        <taxon>Ecdysozoa</taxon>
        <taxon>Arthropoda</taxon>
        <taxon>Hexapoda</taxon>
        <taxon>Insecta</taxon>
        <taxon>Pterygota</taxon>
        <taxon>Neoptera</taxon>
        <taxon>Endopterygota</taxon>
        <taxon>Diptera</taxon>
        <taxon>Brachycera</taxon>
        <taxon>Muscomorpha</taxon>
        <taxon>Ephydroidea</taxon>
        <taxon>Drosophilidae</taxon>
        <taxon>Drosophila</taxon>
    </lineage>
</organism>
<feature type="signal peptide" evidence="3">
    <location>
        <begin position="1"/>
        <end position="25"/>
    </location>
</feature>
<reference evidence="5" key="2">
    <citation type="journal article" date="2016" name="G3 (Bethesda)">
        <title>Genome Evolution in Three Species of Cactophilic Drosophila.</title>
        <authorList>
            <person name="Sanchez-Flores A."/>
            <person name="Penazola F."/>
            <person name="Carpinteyro-Ponce J."/>
            <person name="Nazario-Yepiz N."/>
            <person name="Abreu-Goodger C."/>
            <person name="Machado C.A."/>
            <person name="Markow T.A."/>
        </authorList>
    </citation>
    <scope>NUCLEOTIDE SEQUENCE [LARGE SCALE GENOMIC DNA]</scope>
</reference>
<dbReference type="Pfam" id="PF15430">
    <property type="entry name" value="SVWC"/>
    <property type="match status" value="1"/>
</dbReference>